<reference evidence="5 6" key="1">
    <citation type="journal article" date="2016" name="Environ. Microbiol.">
        <title>Genomic resolution of a cold subsurface aquifer community provides metabolic insights for novel microbes adapted to high CO concentrations.</title>
        <authorList>
            <person name="Probst A.J."/>
            <person name="Castelle C.J."/>
            <person name="Singh A."/>
            <person name="Brown C.T."/>
            <person name="Anantharaman K."/>
            <person name="Sharon I."/>
            <person name="Hug L.A."/>
            <person name="Burstein D."/>
            <person name="Emerson J.B."/>
            <person name="Thomas B.C."/>
            <person name="Banfield J.F."/>
        </authorList>
    </citation>
    <scope>NUCLEOTIDE SEQUENCE [LARGE SCALE GENOMIC DNA]</scope>
    <source>
        <strain evidence="5">CG1_02_47_685</strain>
    </source>
</reference>
<dbReference type="PANTHER" id="PTHR30258">
    <property type="entry name" value="TYPE II SECRETION SYSTEM PROTEIN GSPE-RELATED"/>
    <property type="match status" value="1"/>
</dbReference>
<dbReference type="Pfam" id="PF00437">
    <property type="entry name" value="T2SSE"/>
    <property type="match status" value="1"/>
</dbReference>
<evidence type="ECO:0000313" key="6">
    <source>
        <dbReference type="Proteomes" id="UP000183206"/>
    </source>
</evidence>
<dbReference type="Gene3D" id="3.40.50.300">
    <property type="entry name" value="P-loop containing nucleotide triphosphate hydrolases"/>
    <property type="match status" value="1"/>
</dbReference>
<dbReference type="SUPFAM" id="SSF52540">
    <property type="entry name" value="P-loop containing nucleoside triphosphate hydrolases"/>
    <property type="match status" value="1"/>
</dbReference>
<evidence type="ECO:0000256" key="1">
    <source>
        <dbReference type="ARBA" id="ARBA00006611"/>
    </source>
</evidence>
<proteinExistence type="inferred from homology"/>
<evidence type="ECO:0000256" key="2">
    <source>
        <dbReference type="ARBA" id="ARBA00022741"/>
    </source>
</evidence>
<name>A0A1J4V9Z6_9BACT</name>
<gene>
    <name evidence="5" type="ORF">AUJ44_01520</name>
</gene>
<dbReference type="GO" id="GO:0005524">
    <property type="term" value="F:ATP binding"/>
    <property type="evidence" value="ECO:0007669"/>
    <property type="project" value="UniProtKB-KW"/>
</dbReference>
<accession>A0A1J4V9Z6</accession>
<dbReference type="InterPro" id="IPR027417">
    <property type="entry name" value="P-loop_NTPase"/>
</dbReference>
<comment type="similarity">
    <text evidence="1">Belongs to the GSP E family.</text>
</comment>
<keyword evidence="2" id="KW-0547">Nucleotide-binding</keyword>
<dbReference type="GO" id="GO:0005886">
    <property type="term" value="C:plasma membrane"/>
    <property type="evidence" value="ECO:0007669"/>
    <property type="project" value="TreeGrafter"/>
</dbReference>
<evidence type="ECO:0000313" key="5">
    <source>
        <dbReference type="EMBL" id="OIO32872.1"/>
    </source>
</evidence>
<feature type="domain" description="Bacterial type II secretion system protein E" evidence="4">
    <location>
        <begin position="237"/>
        <end position="251"/>
    </location>
</feature>
<dbReference type="Gene3D" id="3.30.450.90">
    <property type="match status" value="1"/>
</dbReference>
<dbReference type="CDD" id="cd01129">
    <property type="entry name" value="PulE-GspE-like"/>
    <property type="match status" value="1"/>
</dbReference>
<dbReference type="GO" id="GO:0016887">
    <property type="term" value="F:ATP hydrolysis activity"/>
    <property type="evidence" value="ECO:0007669"/>
    <property type="project" value="TreeGrafter"/>
</dbReference>
<evidence type="ECO:0000256" key="3">
    <source>
        <dbReference type="ARBA" id="ARBA00022840"/>
    </source>
</evidence>
<sequence length="432" mass="47514">MDISGEYLEDITKKLNSVDAIKAEIEKTSASKDIHRISTIFAIILGGALATRASDIHFEPQEESIRLRYRLDGILQDIAAIDQKMHHLLISRIKLLSGLKLNVSGDTQDGRFSIKIKDIDIEIRTSVLPGPYGEGVVLRILNPDAISVPLEALGIEEKLLAELLREIGRPNGMILTTGPTGSGKTTTLYTFLKKTYNPGIKVITIEDPIEYHLTGITQTQVENKSNYTFLSGLRAALRQDPDIIMIGEIRDGETAKIAVNSALTGHLVLSTLHTNNAAGAIPRLIDLGINPKVIGSALNVAIAQRLIRKLCPSCKKEAMPNERETNILMNTIKDIKEKRPDVKYDELPLKIYKPTGCDKCNNAGYKGRVGIYEAIFMKGELVRIVMAGNPGENDVIQAAKNQGIYNMKEDGVVKVLEGVTSIEELERVVELN</sequence>
<protein>
    <recommendedName>
        <fullName evidence="4">Bacterial type II secretion system protein E domain-containing protein</fullName>
    </recommendedName>
</protein>
<dbReference type="EMBL" id="MNVO01000025">
    <property type="protein sequence ID" value="OIO32872.1"/>
    <property type="molecule type" value="Genomic_DNA"/>
</dbReference>
<dbReference type="AlphaFoldDB" id="A0A1J4V9Z6"/>
<organism evidence="5 6">
    <name type="scientific">Candidatus Nomurabacteria bacterium CG1_02_47_685</name>
    <dbReference type="NCBI Taxonomy" id="1805282"/>
    <lineage>
        <taxon>Bacteria</taxon>
        <taxon>Candidatus Nomuraibacteriota</taxon>
    </lineage>
</organism>
<keyword evidence="3" id="KW-0067">ATP-binding</keyword>
<dbReference type="PROSITE" id="PS00662">
    <property type="entry name" value="T2SP_E"/>
    <property type="match status" value="1"/>
</dbReference>
<evidence type="ECO:0000259" key="4">
    <source>
        <dbReference type="PROSITE" id="PS00662"/>
    </source>
</evidence>
<comment type="caution">
    <text evidence="5">The sequence shown here is derived from an EMBL/GenBank/DDBJ whole genome shotgun (WGS) entry which is preliminary data.</text>
</comment>
<dbReference type="Proteomes" id="UP000183206">
    <property type="component" value="Unassembled WGS sequence"/>
</dbReference>
<dbReference type="STRING" id="1805282.AUJ44_01520"/>
<dbReference type="PANTHER" id="PTHR30258:SF1">
    <property type="entry name" value="PROTEIN TRANSPORT PROTEIN HOFB HOMOLOG"/>
    <property type="match status" value="1"/>
</dbReference>
<dbReference type="InterPro" id="IPR001482">
    <property type="entry name" value="T2SS/T4SS_dom"/>
</dbReference>